<dbReference type="InterPro" id="IPR054465">
    <property type="entry name" value="Integrase_p58-like_C"/>
</dbReference>
<evidence type="ECO:0000313" key="4">
    <source>
        <dbReference type="Proteomes" id="UP001235939"/>
    </source>
</evidence>
<keyword evidence="1" id="KW-1133">Transmembrane helix</keyword>
<gene>
    <name evidence="3" type="ORF">LAZ67_8002143</name>
</gene>
<organism evidence="3 4">
    <name type="scientific">Cordylochernes scorpioides</name>
    <dbReference type="NCBI Taxonomy" id="51811"/>
    <lineage>
        <taxon>Eukaryota</taxon>
        <taxon>Metazoa</taxon>
        <taxon>Ecdysozoa</taxon>
        <taxon>Arthropoda</taxon>
        <taxon>Chelicerata</taxon>
        <taxon>Arachnida</taxon>
        <taxon>Pseudoscorpiones</taxon>
        <taxon>Cheliferoidea</taxon>
        <taxon>Chernetidae</taxon>
        <taxon>Cordylochernes</taxon>
    </lineage>
</organism>
<feature type="transmembrane region" description="Helical" evidence="1">
    <location>
        <begin position="142"/>
        <end position="161"/>
    </location>
</feature>
<keyword evidence="1" id="KW-0812">Transmembrane</keyword>
<keyword evidence="1" id="KW-0472">Membrane</keyword>
<dbReference type="Pfam" id="PF22938">
    <property type="entry name" value="Integrase_p58_C"/>
    <property type="match status" value="1"/>
</dbReference>
<accession>A0ABY6KRG3</accession>
<dbReference type="EMBL" id="CP092870">
    <property type="protein sequence ID" value="UYV71199.1"/>
    <property type="molecule type" value="Genomic_DNA"/>
</dbReference>
<sequence>MILCGFLHPIRKVGLSEKLLKRYFGPYKVTKKLSEVTYEVEPVDPSPRSREAKDIVHVIRMKPYLDPEEQHSILLGNTSRDRFFLEQGLRQANQRVAVFSKEGVMSKSIQMGHLSIIPGPRGDHRCEGFSEAELKMRKTGRWLTPFILGLSFSWVVVATMYRVGSGVELGLHTRTRHVGRHQRDGERAS</sequence>
<evidence type="ECO:0000313" key="3">
    <source>
        <dbReference type="EMBL" id="UYV71199.1"/>
    </source>
</evidence>
<feature type="domain" description="Integrase p58-like C-terminal" evidence="2">
    <location>
        <begin position="25"/>
        <end position="63"/>
    </location>
</feature>
<evidence type="ECO:0000256" key="1">
    <source>
        <dbReference type="SAM" id="Phobius"/>
    </source>
</evidence>
<reference evidence="3 4" key="1">
    <citation type="submission" date="2022-01" db="EMBL/GenBank/DDBJ databases">
        <title>A chromosomal length assembly of Cordylochernes scorpioides.</title>
        <authorList>
            <person name="Zeh D."/>
            <person name="Zeh J."/>
        </authorList>
    </citation>
    <scope>NUCLEOTIDE SEQUENCE [LARGE SCALE GENOMIC DNA]</scope>
    <source>
        <strain evidence="3">IN4F17</strain>
        <tissue evidence="3">Whole Body</tissue>
    </source>
</reference>
<proteinExistence type="predicted"/>
<evidence type="ECO:0000259" key="2">
    <source>
        <dbReference type="Pfam" id="PF22938"/>
    </source>
</evidence>
<name>A0ABY6KRG3_9ARAC</name>
<protein>
    <recommendedName>
        <fullName evidence="2">Integrase p58-like C-terminal domain-containing protein</fullName>
    </recommendedName>
</protein>
<dbReference type="Proteomes" id="UP001235939">
    <property type="component" value="Chromosome 08"/>
</dbReference>
<keyword evidence="4" id="KW-1185">Reference proteome</keyword>